<evidence type="ECO:0000313" key="2">
    <source>
        <dbReference type="EMBL" id="CAB3239619.1"/>
    </source>
</evidence>
<feature type="compositionally biased region" description="Pro residues" evidence="1">
    <location>
        <begin position="66"/>
        <end position="76"/>
    </location>
</feature>
<evidence type="ECO:0000256" key="1">
    <source>
        <dbReference type="SAM" id="MobiDB-lite"/>
    </source>
</evidence>
<dbReference type="OrthoDB" id="10473943at2759"/>
<organism evidence="2 3">
    <name type="scientific">Arctia plantaginis</name>
    <name type="common">Wood tiger moth</name>
    <name type="synonym">Phalaena plantaginis</name>
    <dbReference type="NCBI Taxonomy" id="874455"/>
    <lineage>
        <taxon>Eukaryota</taxon>
        <taxon>Metazoa</taxon>
        <taxon>Ecdysozoa</taxon>
        <taxon>Arthropoda</taxon>
        <taxon>Hexapoda</taxon>
        <taxon>Insecta</taxon>
        <taxon>Pterygota</taxon>
        <taxon>Neoptera</taxon>
        <taxon>Endopterygota</taxon>
        <taxon>Lepidoptera</taxon>
        <taxon>Glossata</taxon>
        <taxon>Ditrysia</taxon>
        <taxon>Noctuoidea</taxon>
        <taxon>Erebidae</taxon>
        <taxon>Arctiinae</taxon>
        <taxon>Arctia</taxon>
    </lineage>
</organism>
<feature type="region of interest" description="Disordered" evidence="1">
    <location>
        <begin position="60"/>
        <end position="114"/>
    </location>
</feature>
<dbReference type="EMBL" id="CADEBC010000503">
    <property type="protein sequence ID" value="CAB3239619.1"/>
    <property type="molecule type" value="Genomic_DNA"/>
</dbReference>
<feature type="compositionally biased region" description="Low complexity" evidence="1">
    <location>
        <begin position="77"/>
        <end position="90"/>
    </location>
</feature>
<feature type="region of interest" description="Disordered" evidence="1">
    <location>
        <begin position="1"/>
        <end position="46"/>
    </location>
</feature>
<protein>
    <submittedName>
        <fullName evidence="2">Uncharacterized protein</fullName>
    </submittedName>
</protein>
<accession>A0A8S1A173</accession>
<comment type="caution">
    <text evidence="2">The sequence shown here is derived from an EMBL/GenBank/DDBJ whole genome shotgun (WGS) entry which is preliminary data.</text>
</comment>
<proteinExistence type="predicted"/>
<evidence type="ECO:0000313" key="3">
    <source>
        <dbReference type="Proteomes" id="UP000494106"/>
    </source>
</evidence>
<name>A0A8S1A173_ARCPL</name>
<gene>
    <name evidence="2" type="ORF">APLA_LOCUS7855</name>
</gene>
<dbReference type="AlphaFoldDB" id="A0A8S1A173"/>
<dbReference type="Proteomes" id="UP000494106">
    <property type="component" value="Unassembled WGS sequence"/>
</dbReference>
<reference evidence="2 3" key="1">
    <citation type="submission" date="2020-04" db="EMBL/GenBank/DDBJ databases">
        <authorList>
            <person name="Wallbank WR R."/>
            <person name="Pardo Diaz C."/>
            <person name="Kozak K."/>
            <person name="Martin S."/>
            <person name="Jiggins C."/>
            <person name="Moest M."/>
            <person name="Warren A I."/>
            <person name="Byers J.R.P. K."/>
            <person name="Montejo-Kovacevich G."/>
            <person name="Yen C E."/>
        </authorList>
    </citation>
    <scope>NUCLEOTIDE SEQUENCE [LARGE SCALE GENOMIC DNA]</scope>
</reference>
<sequence>MLCRIRGSPVTPKRPHDRSNWPWVAGTEKASKETRSRGVPPSGSDRAVCCASARAWRWRAATGRAPAPPPHSPRAPHPATSARTSLTSSADDPDARHRRPRDEHLSIFHGNSGP</sequence>
<keyword evidence="3" id="KW-1185">Reference proteome</keyword>